<organism evidence="1 2">
    <name type="scientific">Entomospira entomophila</name>
    <dbReference type="NCBI Taxonomy" id="2719988"/>
    <lineage>
        <taxon>Bacteria</taxon>
        <taxon>Pseudomonadati</taxon>
        <taxon>Spirochaetota</taxon>
        <taxon>Spirochaetia</taxon>
        <taxon>Spirochaetales</taxon>
        <taxon>Spirochaetaceae</taxon>
        <taxon>Entomospira</taxon>
    </lineage>
</organism>
<sequence>MQLRYALSIILALLLLSPWSLASEVVRLHNDKYVFSFSLESFHNAWRAINQTLSAPFENLAYSDPVTVPSRGRYVYAYLTHSMRLTFQLDPNNDHITAIYLTASQPASPFEIMVLHNSIAMLVSLLDHEISEIAFERILNPLQDGMIRTHLRHNEIRYISFINNLREFVLIMTPSQPNISRRHSRVP</sequence>
<comment type="caution">
    <text evidence="1">The sequence shown here is derived from an EMBL/GenBank/DDBJ whole genome shotgun (WGS) entry which is preliminary data.</text>
</comment>
<evidence type="ECO:0000313" key="2">
    <source>
        <dbReference type="Proteomes" id="UP000711995"/>
    </source>
</evidence>
<dbReference type="EMBL" id="JAATLJ010000003">
    <property type="protein sequence ID" value="NIZ41436.1"/>
    <property type="molecule type" value="Genomic_DNA"/>
</dbReference>
<protein>
    <submittedName>
        <fullName evidence="1">Uncharacterized protein</fullName>
    </submittedName>
</protein>
<name>A0A968GB58_9SPIO</name>
<gene>
    <name evidence="1" type="ORF">HCT14_07940</name>
</gene>
<dbReference type="AlphaFoldDB" id="A0A968GB58"/>
<accession>A0A968GB58</accession>
<reference evidence="1 2" key="1">
    <citation type="submission" date="2020-03" db="EMBL/GenBank/DDBJ databases">
        <title>Spirochaetal bacteria isolated from arthropods constitute a novel genus Entomospira genus novum within the order Spirochaetales.</title>
        <authorList>
            <person name="Grana-Miraglia L."/>
            <person name="Sikutova S."/>
            <person name="Fingerle V."/>
            <person name="Sing A."/>
            <person name="Castillo-Ramirez S."/>
            <person name="Margos G."/>
            <person name="Rudolf I."/>
        </authorList>
    </citation>
    <scope>NUCLEOTIDE SEQUENCE [LARGE SCALE GENOMIC DNA]</scope>
    <source>
        <strain evidence="1 2">BR193</strain>
    </source>
</reference>
<dbReference type="RefSeq" id="WP_167701058.1">
    <property type="nucleotide sequence ID" value="NZ_CP118176.1"/>
</dbReference>
<proteinExistence type="predicted"/>
<dbReference type="Proteomes" id="UP000711995">
    <property type="component" value="Unassembled WGS sequence"/>
</dbReference>
<keyword evidence="2" id="KW-1185">Reference proteome</keyword>
<evidence type="ECO:0000313" key="1">
    <source>
        <dbReference type="EMBL" id="NIZ41436.1"/>
    </source>
</evidence>